<keyword evidence="5 9" id="KW-0697">Rotamase</keyword>
<keyword evidence="6" id="KW-0143">Chaperone</keyword>
<dbReference type="GO" id="GO:0003755">
    <property type="term" value="F:peptidyl-prolyl cis-trans isomerase activity"/>
    <property type="evidence" value="ECO:0007669"/>
    <property type="project" value="UniProtKB-KW"/>
</dbReference>
<comment type="caution">
    <text evidence="12">The sequence shown here is derived from an EMBL/GenBank/DDBJ whole genome shotgun (WGS) entry which is preliminary data.</text>
</comment>
<dbReference type="PANTHER" id="PTHR47861:SF3">
    <property type="entry name" value="FKBP-TYPE PEPTIDYL-PROLYL CIS-TRANS ISOMERASE SLYD"/>
    <property type="match status" value="1"/>
</dbReference>
<name>A0A7Y9IUB7_9BURK</name>
<gene>
    <name evidence="12" type="ORF">FHW18_002359</name>
</gene>
<comment type="function">
    <text evidence="8">Also involved in hydrogenase metallocenter assembly, probably by participating in the nickel insertion step. This function in hydrogenase biosynthesis requires chaperone activity and the presence of the metal-binding domain, but not PPIase activity.</text>
</comment>
<feature type="region of interest" description="Disordered" evidence="10">
    <location>
        <begin position="172"/>
        <end position="205"/>
    </location>
</feature>
<accession>A0A7Y9IUB7</accession>
<keyword evidence="13" id="KW-1185">Reference proteome</keyword>
<dbReference type="Proteomes" id="UP000542125">
    <property type="component" value="Unassembled WGS sequence"/>
</dbReference>
<feature type="domain" description="PPIase FKBP-type" evidence="11">
    <location>
        <begin position="15"/>
        <end position="90"/>
    </location>
</feature>
<dbReference type="SUPFAM" id="SSF54534">
    <property type="entry name" value="FKBP-like"/>
    <property type="match status" value="1"/>
</dbReference>
<dbReference type="GO" id="GO:0042026">
    <property type="term" value="P:protein refolding"/>
    <property type="evidence" value="ECO:0007669"/>
    <property type="project" value="UniProtKB-ARBA"/>
</dbReference>
<reference evidence="12 13" key="1">
    <citation type="submission" date="2020-07" db="EMBL/GenBank/DDBJ databases">
        <title>Genomic Encyclopedia of Type Strains, Phase IV (KMG-V): Genome sequencing to study the core and pangenomes of soil and plant-associated prokaryotes.</title>
        <authorList>
            <person name="Whitman W."/>
        </authorList>
    </citation>
    <scope>NUCLEOTIDE SEQUENCE [LARGE SCALE GENOMIC DNA]</scope>
    <source>
        <strain evidence="12 13">SAS40</strain>
    </source>
</reference>
<evidence type="ECO:0000256" key="3">
    <source>
        <dbReference type="ARBA" id="ARBA00006577"/>
    </source>
</evidence>
<dbReference type="InterPro" id="IPR046357">
    <property type="entry name" value="PPIase_dom_sf"/>
</dbReference>
<evidence type="ECO:0000313" key="12">
    <source>
        <dbReference type="EMBL" id="NYE83088.1"/>
    </source>
</evidence>
<keyword evidence="4" id="KW-0963">Cytoplasm</keyword>
<evidence type="ECO:0000256" key="6">
    <source>
        <dbReference type="ARBA" id="ARBA00023186"/>
    </source>
</evidence>
<evidence type="ECO:0000256" key="5">
    <source>
        <dbReference type="ARBA" id="ARBA00023110"/>
    </source>
</evidence>
<dbReference type="PROSITE" id="PS50059">
    <property type="entry name" value="FKBP_PPIASE"/>
    <property type="match status" value="1"/>
</dbReference>
<feature type="compositionally biased region" description="Acidic residues" evidence="10">
    <location>
        <begin position="182"/>
        <end position="191"/>
    </location>
</feature>
<sequence length="205" mass="22276">MADSKLDSALTVGENTVVTVEFWITDTDGEALDDSGGPVSFLHRGLDSLLPRLDDAIEGKQVGFEDTFHLEPSDAFGDYDADLLRVEPRSRFPEPLEVGMQFEGVPGPEGDEGDGPTVTEADDDDELSEDSLIFVVTDLSEDKVVLDANHPYAGMALRVRIKLLGVRPADAEEIEQGHAEGADEEDDEDVLDALIESRRNPGVLH</sequence>
<evidence type="ECO:0000313" key="13">
    <source>
        <dbReference type="Proteomes" id="UP000542125"/>
    </source>
</evidence>
<evidence type="ECO:0000256" key="1">
    <source>
        <dbReference type="ARBA" id="ARBA00000971"/>
    </source>
</evidence>
<dbReference type="EMBL" id="JACBYR010000001">
    <property type="protein sequence ID" value="NYE83088.1"/>
    <property type="molecule type" value="Genomic_DNA"/>
</dbReference>
<evidence type="ECO:0000256" key="2">
    <source>
        <dbReference type="ARBA" id="ARBA00004496"/>
    </source>
</evidence>
<feature type="compositionally biased region" description="Acidic residues" evidence="10">
    <location>
        <begin position="109"/>
        <end position="123"/>
    </location>
</feature>
<proteinExistence type="inferred from homology"/>
<organism evidence="12 13">
    <name type="scientific">Pigmentiphaga litoralis</name>
    <dbReference type="NCBI Taxonomy" id="516702"/>
    <lineage>
        <taxon>Bacteria</taxon>
        <taxon>Pseudomonadati</taxon>
        <taxon>Pseudomonadota</taxon>
        <taxon>Betaproteobacteria</taxon>
        <taxon>Burkholderiales</taxon>
        <taxon>Alcaligenaceae</taxon>
        <taxon>Pigmentiphaga</taxon>
    </lineage>
</organism>
<dbReference type="AlphaFoldDB" id="A0A7Y9IUB7"/>
<evidence type="ECO:0000256" key="9">
    <source>
        <dbReference type="PROSITE-ProRule" id="PRU00277"/>
    </source>
</evidence>
<dbReference type="EC" id="5.2.1.8" evidence="9"/>
<evidence type="ECO:0000256" key="4">
    <source>
        <dbReference type="ARBA" id="ARBA00022490"/>
    </source>
</evidence>
<evidence type="ECO:0000259" key="11">
    <source>
        <dbReference type="PROSITE" id="PS50059"/>
    </source>
</evidence>
<dbReference type="Gene3D" id="3.10.50.40">
    <property type="match status" value="1"/>
</dbReference>
<comment type="similarity">
    <text evidence="3">Belongs to the FKBP-type PPIase family.</text>
</comment>
<dbReference type="PANTHER" id="PTHR47861">
    <property type="entry name" value="FKBP-TYPE PEPTIDYL-PROLYL CIS-TRANS ISOMERASE SLYD"/>
    <property type="match status" value="1"/>
</dbReference>
<dbReference type="RefSeq" id="WP_179586477.1">
    <property type="nucleotide sequence ID" value="NZ_JACBYR010000001.1"/>
</dbReference>
<dbReference type="InterPro" id="IPR001179">
    <property type="entry name" value="PPIase_FKBP_dom"/>
</dbReference>
<dbReference type="GO" id="GO:0005737">
    <property type="term" value="C:cytoplasm"/>
    <property type="evidence" value="ECO:0007669"/>
    <property type="project" value="UniProtKB-SubCell"/>
</dbReference>
<evidence type="ECO:0000256" key="10">
    <source>
        <dbReference type="SAM" id="MobiDB-lite"/>
    </source>
</evidence>
<protein>
    <recommendedName>
        <fullName evidence="9">peptidylprolyl isomerase</fullName>
        <ecNumber evidence="9">5.2.1.8</ecNumber>
    </recommendedName>
</protein>
<feature type="region of interest" description="Disordered" evidence="10">
    <location>
        <begin position="99"/>
        <end position="123"/>
    </location>
</feature>
<comment type="catalytic activity">
    <reaction evidence="1 9">
        <text>[protein]-peptidylproline (omega=180) = [protein]-peptidylproline (omega=0)</text>
        <dbReference type="Rhea" id="RHEA:16237"/>
        <dbReference type="Rhea" id="RHEA-COMP:10747"/>
        <dbReference type="Rhea" id="RHEA-COMP:10748"/>
        <dbReference type="ChEBI" id="CHEBI:83833"/>
        <dbReference type="ChEBI" id="CHEBI:83834"/>
        <dbReference type="EC" id="5.2.1.8"/>
    </reaction>
</comment>
<evidence type="ECO:0000256" key="7">
    <source>
        <dbReference type="ARBA" id="ARBA00023235"/>
    </source>
</evidence>
<comment type="subcellular location">
    <subcellularLocation>
        <location evidence="2">Cytoplasm</location>
    </subcellularLocation>
</comment>
<evidence type="ECO:0000256" key="8">
    <source>
        <dbReference type="ARBA" id="ARBA00037071"/>
    </source>
</evidence>
<keyword evidence="7 9" id="KW-0413">Isomerase</keyword>